<feature type="chain" id="PRO_5040864503" description="Glycine zipper 2TM domain-containing protein" evidence="1">
    <location>
        <begin position="24"/>
        <end position="84"/>
    </location>
</feature>
<dbReference type="EMBL" id="JANBPY010001754">
    <property type="protein sequence ID" value="KAJ1958735.1"/>
    <property type="molecule type" value="Genomic_DNA"/>
</dbReference>
<dbReference type="AlphaFoldDB" id="A0A9W8ARV4"/>
<protein>
    <recommendedName>
        <fullName evidence="4">Glycine zipper 2TM domain-containing protein</fullName>
    </recommendedName>
</protein>
<keyword evidence="3" id="KW-1185">Reference proteome</keyword>
<organism evidence="2 3">
    <name type="scientific">Dispira parvispora</name>
    <dbReference type="NCBI Taxonomy" id="1520584"/>
    <lineage>
        <taxon>Eukaryota</taxon>
        <taxon>Fungi</taxon>
        <taxon>Fungi incertae sedis</taxon>
        <taxon>Zoopagomycota</taxon>
        <taxon>Kickxellomycotina</taxon>
        <taxon>Dimargaritomycetes</taxon>
        <taxon>Dimargaritales</taxon>
        <taxon>Dimargaritaceae</taxon>
        <taxon>Dispira</taxon>
    </lineage>
</organism>
<dbReference type="OrthoDB" id="5655852at2759"/>
<gene>
    <name evidence="2" type="ORF">IWQ62_004855</name>
</gene>
<evidence type="ECO:0000256" key="1">
    <source>
        <dbReference type="SAM" id="SignalP"/>
    </source>
</evidence>
<sequence>MQCKNLIVLATVAIMALTSSTFASPTTENEANPGLQKRGVLGAAAGGYLGNKASKRFNLGKAGRLAATVGGAYLGHRLTKSQKH</sequence>
<comment type="caution">
    <text evidence="2">The sequence shown here is derived from an EMBL/GenBank/DDBJ whole genome shotgun (WGS) entry which is preliminary data.</text>
</comment>
<dbReference type="Proteomes" id="UP001150925">
    <property type="component" value="Unassembled WGS sequence"/>
</dbReference>
<accession>A0A9W8ARV4</accession>
<reference evidence="2" key="1">
    <citation type="submission" date="2022-07" db="EMBL/GenBank/DDBJ databases">
        <title>Phylogenomic reconstructions and comparative analyses of Kickxellomycotina fungi.</title>
        <authorList>
            <person name="Reynolds N.K."/>
            <person name="Stajich J.E."/>
            <person name="Barry K."/>
            <person name="Grigoriev I.V."/>
            <person name="Crous P."/>
            <person name="Smith M.E."/>
        </authorList>
    </citation>
    <scope>NUCLEOTIDE SEQUENCE</scope>
    <source>
        <strain evidence="2">RSA 1196</strain>
    </source>
</reference>
<evidence type="ECO:0000313" key="2">
    <source>
        <dbReference type="EMBL" id="KAJ1958735.1"/>
    </source>
</evidence>
<feature type="signal peptide" evidence="1">
    <location>
        <begin position="1"/>
        <end position="23"/>
    </location>
</feature>
<keyword evidence="1" id="KW-0732">Signal</keyword>
<evidence type="ECO:0000313" key="3">
    <source>
        <dbReference type="Proteomes" id="UP001150925"/>
    </source>
</evidence>
<name>A0A9W8ARV4_9FUNG</name>
<evidence type="ECO:0008006" key="4">
    <source>
        <dbReference type="Google" id="ProtNLM"/>
    </source>
</evidence>
<proteinExistence type="predicted"/>